<evidence type="ECO:0000256" key="6">
    <source>
        <dbReference type="ARBA" id="ARBA00022889"/>
    </source>
</evidence>
<dbReference type="GO" id="GO:0007155">
    <property type="term" value="P:cell adhesion"/>
    <property type="evidence" value="ECO:0007669"/>
    <property type="project" value="UniProtKB-KW"/>
</dbReference>
<dbReference type="InterPro" id="IPR038678">
    <property type="entry name" value="Spondin_N_sf"/>
</dbReference>
<dbReference type="GO" id="GO:0046872">
    <property type="term" value="F:metal ion binding"/>
    <property type="evidence" value="ECO:0007669"/>
    <property type="project" value="UniProtKB-KW"/>
</dbReference>
<dbReference type="PROSITE" id="PS50092">
    <property type="entry name" value="TSP1"/>
    <property type="match status" value="1"/>
</dbReference>
<proteinExistence type="predicted"/>
<accession>A0A170YBL3</accession>
<feature type="domain" description="Spondin" evidence="9">
    <location>
        <begin position="71"/>
        <end position="261"/>
    </location>
</feature>
<keyword evidence="2" id="KW-0964">Secreted</keyword>
<keyword evidence="6" id="KW-0130">Cell adhesion</keyword>
<evidence type="ECO:0000256" key="7">
    <source>
        <dbReference type="ARBA" id="ARBA00023157"/>
    </source>
</evidence>
<evidence type="ECO:0000256" key="1">
    <source>
        <dbReference type="ARBA" id="ARBA00004498"/>
    </source>
</evidence>
<dbReference type="PANTHER" id="PTHR11311">
    <property type="entry name" value="SPONDIN"/>
    <property type="match status" value="1"/>
</dbReference>
<protein>
    <submittedName>
        <fullName evidence="10">Spondin-1</fullName>
    </submittedName>
</protein>
<keyword evidence="7" id="KW-1015">Disulfide bond</keyword>
<comment type="subcellular location">
    <subcellularLocation>
        <location evidence="1">Secreted</location>
        <location evidence="1">Extracellular space</location>
        <location evidence="1">Extracellular matrix</location>
    </subcellularLocation>
</comment>
<reference evidence="10" key="1">
    <citation type="submission" date="2016-04" db="EMBL/GenBank/DDBJ databases">
        <authorList>
            <person name="Calderon-Fernandez G.M.Sr."/>
        </authorList>
    </citation>
    <scope>NUCLEOTIDE SEQUENCE</scope>
    <source>
        <strain evidence="10">Int1</strain>
        <tissue evidence="10">Integument</tissue>
    </source>
</reference>
<dbReference type="EMBL" id="GEMB01003456">
    <property type="protein sequence ID" value="JAR99759.1"/>
    <property type="molecule type" value="Transcribed_RNA"/>
</dbReference>
<evidence type="ECO:0000256" key="4">
    <source>
        <dbReference type="ARBA" id="ARBA00022723"/>
    </source>
</evidence>
<evidence type="ECO:0000313" key="10">
    <source>
        <dbReference type="EMBL" id="JAR99759.1"/>
    </source>
</evidence>
<evidence type="ECO:0000256" key="8">
    <source>
        <dbReference type="ARBA" id="ARBA00023180"/>
    </source>
</evidence>
<evidence type="ECO:0000256" key="5">
    <source>
        <dbReference type="ARBA" id="ARBA00022729"/>
    </source>
</evidence>
<name>A0A170YBL3_TRIIF</name>
<dbReference type="InterPro" id="IPR044004">
    <property type="entry name" value="TSP1_spondin_dom"/>
</dbReference>
<keyword evidence="5" id="KW-0732">Signal</keyword>
<dbReference type="Gene3D" id="2.60.40.2130">
    <property type="entry name" value="F-spondin domain"/>
    <property type="match status" value="1"/>
</dbReference>
<dbReference type="InterPro" id="IPR036383">
    <property type="entry name" value="TSP1_rpt_sf"/>
</dbReference>
<reference evidence="10" key="2">
    <citation type="journal article" date="2017" name="J. Med. Entomol.">
        <title>Transcriptome Analysis of the Triatoma infestans (Hemiptera: Reduviidae) Integument.</title>
        <authorList>
            <person name="Calderon-Fernandez G.M."/>
            <person name="Moriconi D.E."/>
            <person name="Dulbecco A.B."/>
            <person name="Juarez M.P."/>
        </authorList>
    </citation>
    <scope>NUCLEOTIDE SEQUENCE</scope>
    <source>
        <strain evidence="10">Int1</strain>
        <tissue evidence="10">Integument</tissue>
    </source>
</reference>
<dbReference type="GO" id="GO:0031012">
    <property type="term" value="C:extracellular matrix"/>
    <property type="evidence" value="ECO:0007669"/>
    <property type="project" value="TreeGrafter"/>
</dbReference>
<dbReference type="SUPFAM" id="SSF82895">
    <property type="entry name" value="TSP-1 type 1 repeat"/>
    <property type="match status" value="1"/>
</dbReference>
<dbReference type="NCBIfam" id="NF038123">
    <property type="entry name" value="NF038123_dom"/>
    <property type="match status" value="1"/>
</dbReference>
<dbReference type="Pfam" id="PF06468">
    <property type="entry name" value="Spond_N"/>
    <property type="match status" value="1"/>
</dbReference>
<dbReference type="FunFam" id="2.60.40.2130:FF:000002">
    <property type="entry name" value="Putative Spondin-1"/>
    <property type="match status" value="1"/>
</dbReference>
<sequence>MQILNSREAVFAEDCLSTVVERSVRARNQIQILWTSPRYGCATIKVAIKIDNDWRINSKTLCSDIKEQTEKKPECCTCDHVRYKITFEGLWSPETHPKDFPTSLWLTHFSDVIGATHGPNFTMWAEGGLASYGLKQLAEYGIVREMENELRLQSSKLRSIVKAAGLWHPNLNGRTWAVLRVDPRRHLLSLASMFGPSPDWIVGISSLNLCLENCTWLESLEIDLYPYDAGTDSGRTYMSIKTATDPPERIRRITTKFPDDPRSPFYNPNSDEMPPLAKLFIERDQIITKLCTDLTEQELLEQVSESENTEDEDRPECAVTEYSSWSECSVTCGKGLRMRTRNYITPAKAKQKKCDRQLVSKEMCTAAEQRCPGEMDDEEEVQPLVGAGECEVTDWSDWSECSVTCRHWCQTTQPLFYLC</sequence>
<dbReference type="Gene3D" id="2.20.100.10">
    <property type="entry name" value="Thrombospondin type-1 (TSP1) repeat"/>
    <property type="match status" value="1"/>
</dbReference>
<dbReference type="InterPro" id="IPR000884">
    <property type="entry name" value="TSP1_rpt"/>
</dbReference>
<dbReference type="PANTHER" id="PTHR11311:SF23">
    <property type="entry name" value="SPONDIN-1"/>
    <property type="match status" value="1"/>
</dbReference>
<evidence type="ECO:0000259" key="9">
    <source>
        <dbReference type="PROSITE" id="PS51020"/>
    </source>
</evidence>
<evidence type="ECO:0000256" key="2">
    <source>
        <dbReference type="ARBA" id="ARBA00022525"/>
    </source>
</evidence>
<dbReference type="InterPro" id="IPR051418">
    <property type="entry name" value="Spondin/Thrombospondin_T1"/>
</dbReference>
<keyword evidence="3" id="KW-0272">Extracellular matrix</keyword>
<evidence type="ECO:0000256" key="3">
    <source>
        <dbReference type="ARBA" id="ARBA00022530"/>
    </source>
</evidence>
<dbReference type="Pfam" id="PF19028">
    <property type="entry name" value="TSP1_spondin"/>
    <property type="match status" value="1"/>
</dbReference>
<dbReference type="SMART" id="SM00209">
    <property type="entry name" value="TSP1"/>
    <property type="match status" value="1"/>
</dbReference>
<dbReference type="PROSITE" id="PS51020">
    <property type="entry name" value="SPONDIN"/>
    <property type="match status" value="1"/>
</dbReference>
<dbReference type="InterPro" id="IPR009465">
    <property type="entry name" value="Spondin_N"/>
</dbReference>
<keyword evidence="8" id="KW-0325">Glycoprotein</keyword>
<dbReference type="AlphaFoldDB" id="A0A170YBL3"/>
<keyword evidence="4" id="KW-0479">Metal-binding</keyword>
<organism evidence="10">
    <name type="scientific">Triatoma infestans</name>
    <name type="common">Assassin bug</name>
    <dbReference type="NCBI Taxonomy" id="30076"/>
    <lineage>
        <taxon>Eukaryota</taxon>
        <taxon>Metazoa</taxon>
        <taxon>Ecdysozoa</taxon>
        <taxon>Arthropoda</taxon>
        <taxon>Hexapoda</taxon>
        <taxon>Insecta</taxon>
        <taxon>Pterygota</taxon>
        <taxon>Neoptera</taxon>
        <taxon>Paraneoptera</taxon>
        <taxon>Hemiptera</taxon>
        <taxon>Heteroptera</taxon>
        <taxon>Panheteroptera</taxon>
        <taxon>Cimicomorpha</taxon>
        <taxon>Reduviidae</taxon>
        <taxon>Triatominae</taxon>
        <taxon>Triatoma</taxon>
    </lineage>
</organism>